<accession>A0A2K1K7U2</accession>
<evidence type="ECO:0000313" key="3">
    <source>
        <dbReference type="Proteomes" id="UP000006727"/>
    </source>
</evidence>
<keyword evidence="3" id="KW-1185">Reference proteome</keyword>
<organism evidence="1">
    <name type="scientific">Physcomitrium patens</name>
    <name type="common">Spreading-leaved earth moss</name>
    <name type="synonym">Physcomitrella patens</name>
    <dbReference type="NCBI Taxonomy" id="3218"/>
    <lineage>
        <taxon>Eukaryota</taxon>
        <taxon>Viridiplantae</taxon>
        <taxon>Streptophyta</taxon>
        <taxon>Embryophyta</taxon>
        <taxon>Bryophyta</taxon>
        <taxon>Bryophytina</taxon>
        <taxon>Bryopsida</taxon>
        <taxon>Funariidae</taxon>
        <taxon>Funariales</taxon>
        <taxon>Funariaceae</taxon>
        <taxon>Physcomitrium</taxon>
    </lineage>
</organism>
<gene>
    <name evidence="1" type="ORF">PHYPA_011746</name>
</gene>
<evidence type="ECO:0000313" key="1">
    <source>
        <dbReference type="EMBL" id="PNR49850.1"/>
    </source>
</evidence>
<dbReference type="EMBL" id="ABEU02000008">
    <property type="protein sequence ID" value="PNR49850.1"/>
    <property type="molecule type" value="Genomic_DNA"/>
</dbReference>
<dbReference type="AlphaFoldDB" id="A0A2K1K7U2"/>
<reference evidence="1 3" key="2">
    <citation type="journal article" date="2018" name="Plant J.">
        <title>The Physcomitrella patens chromosome-scale assembly reveals moss genome structure and evolution.</title>
        <authorList>
            <person name="Lang D."/>
            <person name="Ullrich K.K."/>
            <person name="Murat F."/>
            <person name="Fuchs J."/>
            <person name="Jenkins J."/>
            <person name="Haas F.B."/>
            <person name="Piednoel M."/>
            <person name="Gundlach H."/>
            <person name="Van Bel M."/>
            <person name="Meyberg R."/>
            <person name="Vives C."/>
            <person name="Morata J."/>
            <person name="Symeonidi A."/>
            <person name="Hiss M."/>
            <person name="Muchero W."/>
            <person name="Kamisugi Y."/>
            <person name="Saleh O."/>
            <person name="Blanc G."/>
            <person name="Decker E.L."/>
            <person name="van Gessel N."/>
            <person name="Grimwood J."/>
            <person name="Hayes R.D."/>
            <person name="Graham S.W."/>
            <person name="Gunter L.E."/>
            <person name="McDaniel S.F."/>
            <person name="Hoernstein S.N.W."/>
            <person name="Larsson A."/>
            <person name="Li F.W."/>
            <person name="Perroud P.F."/>
            <person name="Phillips J."/>
            <person name="Ranjan P."/>
            <person name="Rokshar D.S."/>
            <person name="Rothfels C.J."/>
            <person name="Schneider L."/>
            <person name="Shu S."/>
            <person name="Stevenson D.W."/>
            <person name="Thummler F."/>
            <person name="Tillich M."/>
            <person name="Villarreal Aguilar J.C."/>
            <person name="Widiez T."/>
            <person name="Wong G.K."/>
            <person name="Wymore A."/>
            <person name="Zhang Y."/>
            <person name="Zimmer A.D."/>
            <person name="Quatrano R.S."/>
            <person name="Mayer K.F.X."/>
            <person name="Goodstein D."/>
            <person name="Casacuberta J.M."/>
            <person name="Vandepoele K."/>
            <person name="Reski R."/>
            <person name="Cuming A.C."/>
            <person name="Tuskan G.A."/>
            <person name="Maumus F."/>
            <person name="Salse J."/>
            <person name="Schmutz J."/>
            <person name="Rensing S.A."/>
        </authorList>
    </citation>
    <scope>NUCLEOTIDE SEQUENCE [LARGE SCALE GENOMIC DNA]</scope>
    <source>
        <strain evidence="2 3">cv. Gransden 2004</strain>
    </source>
</reference>
<dbReference type="InParanoid" id="A0A2K1K7U2"/>
<reference evidence="2" key="3">
    <citation type="submission" date="2020-12" db="UniProtKB">
        <authorList>
            <consortium name="EnsemblPlants"/>
        </authorList>
    </citation>
    <scope>IDENTIFICATION</scope>
</reference>
<dbReference type="Proteomes" id="UP000006727">
    <property type="component" value="Chromosome 8"/>
</dbReference>
<proteinExistence type="predicted"/>
<sequence>MIDSSPAVIVGASGCLYAFQERRLLVHCPKSNEWQFLDKLPKGDEGISPPLCITSNGSRLVVTGTCNADEDSHRMYWYHLPAAESCEGPRRRGIWEALPVDIQFLGLTHASCIVEV</sequence>
<name>A0A2K1K7U2_PHYPA</name>
<dbReference type="PaxDb" id="3218-PP1S212_75V6.1"/>
<reference evidence="1 3" key="1">
    <citation type="journal article" date="2008" name="Science">
        <title>The Physcomitrella genome reveals evolutionary insights into the conquest of land by plants.</title>
        <authorList>
            <person name="Rensing S."/>
            <person name="Lang D."/>
            <person name="Zimmer A."/>
            <person name="Terry A."/>
            <person name="Salamov A."/>
            <person name="Shapiro H."/>
            <person name="Nishiyama T."/>
            <person name="Perroud P.-F."/>
            <person name="Lindquist E."/>
            <person name="Kamisugi Y."/>
            <person name="Tanahashi T."/>
            <person name="Sakakibara K."/>
            <person name="Fujita T."/>
            <person name="Oishi K."/>
            <person name="Shin-I T."/>
            <person name="Kuroki Y."/>
            <person name="Toyoda A."/>
            <person name="Suzuki Y."/>
            <person name="Hashimoto A."/>
            <person name="Yamaguchi K."/>
            <person name="Sugano A."/>
            <person name="Kohara Y."/>
            <person name="Fujiyama A."/>
            <person name="Anterola A."/>
            <person name="Aoki S."/>
            <person name="Ashton N."/>
            <person name="Barbazuk W.B."/>
            <person name="Barker E."/>
            <person name="Bennetzen J."/>
            <person name="Bezanilla M."/>
            <person name="Blankenship R."/>
            <person name="Cho S.H."/>
            <person name="Dutcher S."/>
            <person name="Estelle M."/>
            <person name="Fawcett J.A."/>
            <person name="Gundlach H."/>
            <person name="Hanada K."/>
            <person name="Heyl A."/>
            <person name="Hicks K.A."/>
            <person name="Hugh J."/>
            <person name="Lohr M."/>
            <person name="Mayer K."/>
            <person name="Melkozernov A."/>
            <person name="Murata T."/>
            <person name="Nelson D."/>
            <person name="Pils B."/>
            <person name="Prigge M."/>
            <person name="Reiss B."/>
            <person name="Renner T."/>
            <person name="Rombauts S."/>
            <person name="Rushton P."/>
            <person name="Sanderfoot A."/>
            <person name="Schween G."/>
            <person name="Shiu S.-H."/>
            <person name="Stueber K."/>
            <person name="Theodoulou F.L."/>
            <person name="Tu H."/>
            <person name="Van de Peer Y."/>
            <person name="Verrier P.J."/>
            <person name="Waters E."/>
            <person name="Wood A."/>
            <person name="Yang L."/>
            <person name="Cove D."/>
            <person name="Cuming A."/>
            <person name="Hasebe M."/>
            <person name="Lucas S."/>
            <person name="Mishler D.B."/>
            <person name="Reski R."/>
            <person name="Grigoriev I."/>
            <person name="Quatrano R.S."/>
            <person name="Boore J.L."/>
        </authorList>
    </citation>
    <scope>NUCLEOTIDE SEQUENCE [LARGE SCALE GENOMIC DNA]</scope>
    <source>
        <strain evidence="2 3">cv. Gransden 2004</strain>
    </source>
</reference>
<protein>
    <submittedName>
        <fullName evidence="1 2">Uncharacterized protein</fullName>
    </submittedName>
</protein>
<dbReference type="EnsemblPlants" id="Pp3c8_18180V3.1">
    <property type="protein sequence ID" value="PAC:32964153.CDS.1"/>
    <property type="gene ID" value="Pp3c8_18180"/>
</dbReference>
<dbReference type="Gramene" id="Pp3c8_18180V3.1">
    <property type="protein sequence ID" value="PAC:32964153.CDS.1"/>
    <property type="gene ID" value="Pp3c8_18180"/>
</dbReference>
<evidence type="ECO:0000313" key="2">
    <source>
        <dbReference type="EnsemblPlants" id="PAC:32964153.CDS.1"/>
    </source>
</evidence>